<proteinExistence type="predicted"/>
<dbReference type="EMBL" id="FOYS01000005">
    <property type="protein sequence ID" value="SFR65171.1"/>
    <property type="molecule type" value="Genomic_DNA"/>
</dbReference>
<gene>
    <name evidence="2" type="ORF">SAMN04488124_3152</name>
</gene>
<dbReference type="AlphaFoldDB" id="A0A1I6IEP7"/>
<dbReference type="Gene3D" id="3.10.450.40">
    <property type="match status" value="1"/>
</dbReference>
<accession>A0A1I6IEP7</accession>
<dbReference type="RefSeq" id="WP_089882684.1">
    <property type="nucleotide sequence ID" value="NZ_FOYS01000005.1"/>
</dbReference>
<evidence type="ECO:0000313" key="2">
    <source>
        <dbReference type="EMBL" id="SFR65171.1"/>
    </source>
</evidence>
<dbReference type="STRING" id="555875.SAMN04488124_3152"/>
<name>A0A1I6IEP7_9EURY</name>
<dbReference type="InterPro" id="IPR007048">
    <property type="entry name" value="IraD/Gp25-like"/>
</dbReference>
<dbReference type="Proteomes" id="UP000243250">
    <property type="component" value="Unassembled WGS sequence"/>
</dbReference>
<keyword evidence="3" id="KW-1185">Reference proteome</keyword>
<organism evidence="2 3">
    <name type="scientific">Halogeometricum limi</name>
    <dbReference type="NCBI Taxonomy" id="555875"/>
    <lineage>
        <taxon>Archaea</taxon>
        <taxon>Methanobacteriati</taxon>
        <taxon>Methanobacteriota</taxon>
        <taxon>Stenosarchaea group</taxon>
        <taxon>Halobacteria</taxon>
        <taxon>Halobacteriales</taxon>
        <taxon>Haloferacaceae</taxon>
        <taxon>Halogeometricum</taxon>
    </lineage>
</organism>
<dbReference type="Pfam" id="PF04965">
    <property type="entry name" value="GPW_gp25"/>
    <property type="match status" value="1"/>
</dbReference>
<reference evidence="3" key="1">
    <citation type="submission" date="2016-10" db="EMBL/GenBank/DDBJ databases">
        <authorList>
            <person name="Varghese N."/>
            <person name="Submissions S."/>
        </authorList>
    </citation>
    <scope>NUCLEOTIDE SEQUENCE [LARGE SCALE GENOMIC DNA]</scope>
    <source>
        <strain evidence="3">CGMCC 1.8711</strain>
    </source>
</reference>
<dbReference type="OrthoDB" id="147169at2157"/>
<sequence>MDTEFLGTGWAFPPGIDDSEHVSLANGEEDIEQAIRLVLGTVPGERAMRPEFGCGVHDYVFETFGSATSALVETAVEEALLRWEPRIDVVGVSASLSDEGGGARLTVEIDYRVRSTNSEFNLVYPFYLEER</sequence>
<feature type="domain" description="IraD/Gp25-like" evidence="1">
    <location>
        <begin position="26"/>
        <end position="117"/>
    </location>
</feature>
<dbReference type="SUPFAM" id="SSF160719">
    <property type="entry name" value="gpW/gp25-like"/>
    <property type="match status" value="1"/>
</dbReference>
<evidence type="ECO:0000259" key="1">
    <source>
        <dbReference type="Pfam" id="PF04965"/>
    </source>
</evidence>
<protein>
    <recommendedName>
        <fullName evidence="1">IraD/Gp25-like domain-containing protein</fullName>
    </recommendedName>
</protein>
<evidence type="ECO:0000313" key="3">
    <source>
        <dbReference type="Proteomes" id="UP000243250"/>
    </source>
</evidence>